<evidence type="ECO:0000313" key="1">
    <source>
        <dbReference type="EMBL" id="QDU65693.1"/>
    </source>
</evidence>
<name>A0A518BFK1_9BACT</name>
<organism evidence="1 2">
    <name type="scientific">Engelhardtia mirabilis</name>
    <dbReference type="NCBI Taxonomy" id="2528011"/>
    <lineage>
        <taxon>Bacteria</taxon>
        <taxon>Pseudomonadati</taxon>
        <taxon>Planctomycetota</taxon>
        <taxon>Planctomycetia</taxon>
        <taxon>Planctomycetia incertae sedis</taxon>
        <taxon>Engelhardtia</taxon>
    </lineage>
</organism>
<dbReference type="AlphaFoldDB" id="A0A518BFK1"/>
<keyword evidence="2" id="KW-1185">Reference proteome</keyword>
<accession>A0A518BFK1</accession>
<reference evidence="1 2" key="1">
    <citation type="submission" date="2019-02" db="EMBL/GenBank/DDBJ databases">
        <title>Deep-cultivation of Planctomycetes and their phenomic and genomic characterization uncovers novel biology.</title>
        <authorList>
            <person name="Wiegand S."/>
            <person name="Jogler M."/>
            <person name="Boedeker C."/>
            <person name="Pinto D."/>
            <person name="Vollmers J."/>
            <person name="Rivas-Marin E."/>
            <person name="Kohn T."/>
            <person name="Peeters S.H."/>
            <person name="Heuer A."/>
            <person name="Rast P."/>
            <person name="Oberbeckmann S."/>
            <person name="Bunk B."/>
            <person name="Jeske O."/>
            <person name="Meyerdierks A."/>
            <person name="Storesund J.E."/>
            <person name="Kallscheuer N."/>
            <person name="Luecker S."/>
            <person name="Lage O.M."/>
            <person name="Pohl T."/>
            <person name="Merkel B.J."/>
            <person name="Hornburger P."/>
            <person name="Mueller R.-W."/>
            <person name="Bruemmer F."/>
            <person name="Labrenz M."/>
            <person name="Spormann A.M."/>
            <person name="Op den Camp H."/>
            <person name="Overmann J."/>
            <person name="Amann R."/>
            <person name="Jetten M.S.M."/>
            <person name="Mascher T."/>
            <person name="Medema M.H."/>
            <person name="Devos D.P."/>
            <person name="Kaster A.-K."/>
            <person name="Ovreas L."/>
            <person name="Rohde M."/>
            <person name="Galperin M.Y."/>
            <person name="Jogler C."/>
        </authorList>
    </citation>
    <scope>NUCLEOTIDE SEQUENCE [LARGE SCALE GENOMIC DNA]</scope>
    <source>
        <strain evidence="1 2">Pla133</strain>
    </source>
</reference>
<proteinExistence type="predicted"/>
<sequence length="40" mass="4610">MAKNSFRIELRDRTGVEKLDSDHGARVERALLAGLWRVDQ</sequence>
<dbReference type="EMBL" id="CP036287">
    <property type="protein sequence ID" value="QDU65693.1"/>
    <property type="molecule type" value="Genomic_DNA"/>
</dbReference>
<dbReference type="Proteomes" id="UP000316921">
    <property type="component" value="Chromosome"/>
</dbReference>
<gene>
    <name evidence="1" type="ORF">Pla133_07580</name>
</gene>
<evidence type="ECO:0000313" key="2">
    <source>
        <dbReference type="Proteomes" id="UP000316921"/>
    </source>
</evidence>
<dbReference type="KEGG" id="pbap:Pla133_07580"/>
<protein>
    <submittedName>
        <fullName evidence="1">Uncharacterized protein</fullName>
    </submittedName>
</protein>